<feature type="region of interest" description="Disordered" evidence="5">
    <location>
        <begin position="1"/>
        <end position="72"/>
    </location>
</feature>
<evidence type="ECO:0000256" key="4">
    <source>
        <dbReference type="ARBA" id="ARBA00023242"/>
    </source>
</evidence>
<dbReference type="Gene3D" id="1.25.40.10">
    <property type="entry name" value="Tetratricopeptide repeat domain"/>
    <property type="match status" value="2"/>
</dbReference>
<feature type="compositionally biased region" description="Basic and acidic residues" evidence="5">
    <location>
        <begin position="931"/>
        <end position="945"/>
    </location>
</feature>
<evidence type="ECO:0000256" key="2">
    <source>
        <dbReference type="ARBA" id="ARBA00009265"/>
    </source>
</evidence>
<feature type="region of interest" description="Disordered" evidence="5">
    <location>
        <begin position="917"/>
        <end position="945"/>
    </location>
</feature>
<dbReference type="EMBL" id="MU250526">
    <property type="protein sequence ID" value="KAG7450653.1"/>
    <property type="molecule type" value="Genomic_DNA"/>
</dbReference>
<dbReference type="GeneID" id="66100758"/>
<feature type="compositionally biased region" description="Basic residues" evidence="5">
    <location>
        <begin position="33"/>
        <end position="44"/>
    </location>
</feature>
<dbReference type="SUPFAM" id="SSF48452">
    <property type="entry name" value="TPR-like"/>
    <property type="match status" value="1"/>
</dbReference>
<name>A0A9P7W1V2_9AGAR</name>
<feature type="compositionally biased region" description="Acidic residues" evidence="5">
    <location>
        <begin position="129"/>
        <end position="141"/>
    </location>
</feature>
<sequence>MSAPSFSSFPPSFGSFPEDLSNDPGPSRSHNDSKHRKHSHREKTSKKETTREKEKKNRHRHRDRTATEVDDISATRFFYSDKRGDPLNVQYGGLHKGDVPKYKTISRGLKVLRSECTDKISSSGSEGSAAEDSDSPEEDVDTVGPTTAIKTLEQQLSDDPSSVATWLQLLWRTLSNVPIPSKNSVRVRAEITISILSRAFSSDVRNTTSKPLRLKYLRAGEEIWPEARVQDEWEDAFKLGGIEIWMEWLEWKIRKETNGIDYVVDAAKHVLNALGDDEVSRVRVFWRSATALRTAGFVERATALFQAQAELTFELPQALYGLPTSSILDALEEFWESEVSRFGEPGAKGWAQWVSLGKKGETPALVSKQPSSDDSDPYRRWARTELHTDRASHIPSRATEDDDWDPYSTIMFSDIRSLLLQLQTAHGKDVFRLAWLSFLGFHIPGFSDSPHDANWDDRWNCMHLMNPGYLNAIFPDETHNTVTADSYSGVLVGREIQYVRGSVPIKCWGYGVLSSLDDALYGDGLCSKIDLDGLDQEFTRRIFSQLRLGADDYEWDLLTLGFEAASSVKSALKISRSFLSTARDSLPHWSAHARLERKRGRFDEARKVYTAVLLSSPVSLDRPWSGRLWWDWAEMEWLDQKSDAVMSVIFKAVDIAGQGGVAILRAKRNLEDISNGKHSAWKDKEAWVKLRALLELLTSRDLAQSLSVFDDHMHQAGAGVADESMTVASLLFIFRHGCVLKGPMAPSILRDRAGNALRKYPSNSVIFGLFLEGEKGQGIWGRVRDLFGENSRDEKDLCRRIEEVWVSKWQSGRWEGEIERTRSGLAAAVESERTRGSLILWRIYIEFEIRAGQLQKAKQLLFRAIGECPLAKDLYLLAFDHLRNVFSYHELHAFVNTMAERGIRMRHELDVKLQLIEPGDKDSDDSGNESEIERNARELRRLKPY</sequence>
<dbReference type="InterPro" id="IPR013633">
    <property type="entry name" value="NRDE-2"/>
</dbReference>
<dbReference type="GO" id="GO:1902369">
    <property type="term" value="P:negative regulation of RNA catabolic process"/>
    <property type="evidence" value="ECO:0007669"/>
    <property type="project" value="TreeGrafter"/>
</dbReference>
<dbReference type="Pfam" id="PF08424">
    <property type="entry name" value="NRDE-2"/>
    <property type="match status" value="1"/>
</dbReference>
<comment type="caution">
    <text evidence="6">The sequence shown here is derived from an EMBL/GenBank/DDBJ whole genome shotgun (WGS) entry which is preliminary data.</text>
</comment>
<evidence type="ECO:0000256" key="5">
    <source>
        <dbReference type="SAM" id="MobiDB-lite"/>
    </source>
</evidence>
<dbReference type="PANTHER" id="PTHR13471">
    <property type="entry name" value="TETRATRICOPEPTIDE-LIKE HELICAL"/>
    <property type="match status" value="1"/>
</dbReference>
<dbReference type="GO" id="GO:0031048">
    <property type="term" value="P:regulatory ncRNA-mediated heterochromatin formation"/>
    <property type="evidence" value="ECO:0007669"/>
    <property type="project" value="TreeGrafter"/>
</dbReference>
<dbReference type="OrthoDB" id="297219at2759"/>
<feature type="compositionally biased region" description="Basic and acidic residues" evidence="5">
    <location>
        <begin position="45"/>
        <end position="55"/>
    </location>
</feature>
<keyword evidence="7" id="KW-1185">Reference proteome</keyword>
<dbReference type="Proteomes" id="UP000812287">
    <property type="component" value="Unassembled WGS sequence"/>
</dbReference>
<feature type="region of interest" description="Disordered" evidence="5">
    <location>
        <begin position="118"/>
        <end position="143"/>
    </location>
</feature>
<evidence type="ECO:0000313" key="7">
    <source>
        <dbReference type="Proteomes" id="UP000812287"/>
    </source>
</evidence>
<comment type="similarity">
    <text evidence="2">Belongs to the NRDE2 family.</text>
</comment>
<proteinExistence type="inferred from homology"/>
<protein>
    <submittedName>
        <fullName evidence="6">Uncharacterized protein</fullName>
    </submittedName>
</protein>
<comment type="subcellular location">
    <subcellularLocation>
        <location evidence="1">Nucleus</location>
    </subcellularLocation>
</comment>
<accession>A0A9P7W1V2</accession>
<dbReference type="RefSeq" id="XP_043044153.1">
    <property type="nucleotide sequence ID" value="XM_043178467.1"/>
</dbReference>
<dbReference type="InterPro" id="IPR003107">
    <property type="entry name" value="HAT"/>
</dbReference>
<gene>
    <name evidence="6" type="ORF">BT62DRAFT_1045263</name>
</gene>
<keyword evidence="4" id="KW-0539">Nucleus</keyword>
<feature type="compositionally biased region" description="Low complexity" evidence="5">
    <location>
        <begin position="1"/>
        <end position="17"/>
    </location>
</feature>
<evidence type="ECO:0000313" key="6">
    <source>
        <dbReference type="EMBL" id="KAG7450653.1"/>
    </source>
</evidence>
<dbReference type="InterPro" id="IPR011990">
    <property type="entry name" value="TPR-like_helical_dom_sf"/>
</dbReference>
<keyword evidence="3" id="KW-0677">Repeat</keyword>
<evidence type="ECO:0000256" key="3">
    <source>
        <dbReference type="ARBA" id="ARBA00022737"/>
    </source>
</evidence>
<dbReference type="SMART" id="SM00386">
    <property type="entry name" value="HAT"/>
    <property type="match status" value="3"/>
</dbReference>
<dbReference type="PANTHER" id="PTHR13471:SF0">
    <property type="entry name" value="NUCLEAR EXOSOME REGULATOR NRDE2"/>
    <property type="match status" value="1"/>
</dbReference>
<dbReference type="GO" id="GO:0071013">
    <property type="term" value="C:catalytic step 2 spliceosome"/>
    <property type="evidence" value="ECO:0007669"/>
    <property type="project" value="TreeGrafter"/>
</dbReference>
<dbReference type="AlphaFoldDB" id="A0A9P7W1V2"/>
<organism evidence="6 7">
    <name type="scientific">Guyanagaster necrorhizus</name>
    <dbReference type="NCBI Taxonomy" id="856835"/>
    <lineage>
        <taxon>Eukaryota</taxon>
        <taxon>Fungi</taxon>
        <taxon>Dikarya</taxon>
        <taxon>Basidiomycota</taxon>
        <taxon>Agaricomycotina</taxon>
        <taxon>Agaricomycetes</taxon>
        <taxon>Agaricomycetidae</taxon>
        <taxon>Agaricales</taxon>
        <taxon>Marasmiineae</taxon>
        <taxon>Physalacriaceae</taxon>
        <taxon>Guyanagaster</taxon>
    </lineage>
</organism>
<evidence type="ECO:0000256" key="1">
    <source>
        <dbReference type="ARBA" id="ARBA00004123"/>
    </source>
</evidence>
<reference evidence="6" key="1">
    <citation type="submission" date="2020-11" db="EMBL/GenBank/DDBJ databases">
        <title>Adaptations for nitrogen fixation in a non-lichenized fungal sporocarp promotes dispersal by wood-feeding termites.</title>
        <authorList>
            <consortium name="DOE Joint Genome Institute"/>
            <person name="Koch R.A."/>
            <person name="Yoon G."/>
            <person name="Arayal U."/>
            <person name="Lail K."/>
            <person name="Amirebrahimi M."/>
            <person name="Labutti K."/>
            <person name="Lipzen A."/>
            <person name="Riley R."/>
            <person name="Barry K."/>
            <person name="Henrissat B."/>
            <person name="Grigoriev I.V."/>
            <person name="Herr J.R."/>
            <person name="Aime M.C."/>
        </authorList>
    </citation>
    <scope>NUCLEOTIDE SEQUENCE</scope>
    <source>
        <strain evidence="6">MCA 3950</strain>
    </source>
</reference>
<dbReference type="GO" id="GO:0006396">
    <property type="term" value="P:RNA processing"/>
    <property type="evidence" value="ECO:0007669"/>
    <property type="project" value="InterPro"/>
</dbReference>